<reference evidence="2 3" key="1">
    <citation type="submission" date="2018-08" db="EMBL/GenBank/DDBJ databases">
        <title>Fibrisoma montanum sp. nov., isolated from Danxia mountain soil.</title>
        <authorList>
            <person name="Huang Y."/>
        </authorList>
    </citation>
    <scope>NUCLEOTIDE SEQUENCE [LARGE SCALE GENOMIC DNA]</scope>
    <source>
        <strain evidence="2 3">HYT19</strain>
    </source>
</reference>
<evidence type="ECO:0000313" key="3">
    <source>
        <dbReference type="Proteomes" id="UP000283523"/>
    </source>
</evidence>
<dbReference type="AlphaFoldDB" id="A0A418M671"/>
<name>A0A418M671_9BACT</name>
<proteinExistence type="predicted"/>
<organism evidence="2 3">
    <name type="scientific">Fibrisoma montanum</name>
    <dbReference type="NCBI Taxonomy" id="2305895"/>
    <lineage>
        <taxon>Bacteria</taxon>
        <taxon>Pseudomonadati</taxon>
        <taxon>Bacteroidota</taxon>
        <taxon>Cytophagia</taxon>
        <taxon>Cytophagales</taxon>
        <taxon>Spirosomataceae</taxon>
        <taxon>Fibrisoma</taxon>
    </lineage>
</organism>
<feature type="transmembrane region" description="Helical" evidence="1">
    <location>
        <begin position="94"/>
        <end position="116"/>
    </location>
</feature>
<accession>A0A418M671</accession>
<evidence type="ECO:0000313" key="2">
    <source>
        <dbReference type="EMBL" id="RIV21255.1"/>
    </source>
</evidence>
<dbReference type="RefSeq" id="WP_119669048.1">
    <property type="nucleotide sequence ID" value="NZ_QXED01000005.1"/>
</dbReference>
<gene>
    <name evidence="2" type="ORF">DYU11_17705</name>
</gene>
<comment type="caution">
    <text evidence="2">The sequence shown here is derived from an EMBL/GenBank/DDBJ whole genome shotgun (WGS) entry which is preliminary data.</text>
</comment>
<sequence>MNKDWFILSVEKISSLINYYIFLFFVGLVLSLTALLYESYFHCFRVTISLASIVGGFGTALVGSSIFYLRKIYKASINKEMRQPSNEDEKIRELGMYTYFYARPMFAIGFSLLIHISLKSGVNIVTVKETQLEIGFIYLSMFLSFFAGFASGDILTYIETKSSEWATKTFKNS</sequence>
<dbReference type="EMBL" id="QXED01000005">
    <property type="protein sequence ID" value="RIV21255.1"/>
    <property type="molecule type" value="Genomic_DNA"/>
</dbReference>
<feature type="transmembrane region" description="Helical" evidence="1">
    <location>
        <begin position="16"/>
        <end position="37"/>
    </location>
</feature>
<dbReference type="Proteomes" id="UP000283523">
    <property type="component" value="Unassembled WGS sequence"/>
</dbReference>
<keyword evidence="1" id="KW-1133">Transmembrane helix</keyword>
<keyword evidence="1" id="KW-0472">Membrane</keyword>
<dbReference type="OrthoDB" id="8076132at2"/>
<feature type="transmembrane region" description="Helical" evidence="1">
    <location>
        <begin position="49"/>
        <end position="73"/>
    </location>
</feature>
<keyword evidence="1" id="KW-0812">Transmembrane</keyword>
<keyword evidence="3" id="KW-1185">Reference proteome</keyword>
<feature type="transmembrane region" description="Helical" evidence="1">
    <location>
        <begin position="136"/>
        <end position="158"/>
    </location>
</feature>
<protein>
    <submittedName>
        <fullName evidence="2">Uncharacterized protein</fullName>
    </submittedName>
</protein>
<evidence type="ECO:0000256" key="1">
    <source>
        <dbReference type="SAM" id="Phobius"/>
    </source>
</evidence>